<dbReference type="PANTHER" id="PTHR32309">
    <property type="entry name" value="TYROSINE-PROTEIN KINASE"/>
    <property type="match status" value="1"/>
</dbReference>
<dbReference type="Proteomes" id="UP000237194">
    <property type="component" value="Unassembled WGS sequence"/>
</dbReference>
<organism evidence="8 9">
    <name type="scientific">Pseudomonas putida</name>
    <name type="common">Arthrobacter siderocapsulatus</name>
    <dbReference type="NCBI Taxonomy" id="303"/>
    <lineage>
        <taxon>Bacteria</taxon>
        <taxon>Pseudomonadati</taxon>
        <taxon>Pseudomonadota</taxon>
        <taxon>Gammaproteobacteria</taxon>
        <taxon>Pseudomonadales</taxon>
        <taxon>Pseudomonadaceae</taxon>
        <taxon>Pseudomonas</taxon>
    </lineage>
</organism>
<evidence type="ECO:0000256" key="1">
    <source>
        <dbReference type="ARBA" id="ARBA00004651"/>
    </source>
</evidence>
<feature type="domain" description="Polysaccharide chain length determinant N-terminal" evidence="7">
    <location>
        <begin position="12"/>
        <end position="107"/>
    </location>
</feature>
<gene>
    <name evidence="8" type="ORF">BGP80_21035</name>
</gene>
<dbReference type="GO" id="GO:0005886">
    <property type="term" value="C:plasma membrane"/>
    <property type="evidence" value="ECO:0007669"/>
    <property type="project" value="UniProtKB-SubCell"/>
</dbReference>
<dbReference type="Pfam" id="PF02706">
    <property type="entry name" value="Wzz"/>
    <property type="match status" value="1"/>
</dbReference>
<evidence type="ECO:0000256" key="4">
    <source>
        <dbReference type="ARBA" id="ARBA00022989"/>
    </source>
</evidence>
<dbReference type="GO" id="GO:0004713">
    <property type="term" value="F:protein tyrosine kinase activity"/>
    <property type="evidence" value="ECO:0007669"/>
    <property type="project" value="TreeGrafter"/>
</dbReference>
<keyword evidence="2" id="KW-1003">Cell membrane</keyword>
<feature type="transmembrane region" description="Helical" evidence="6">
    <location>
        <begin position="318"/>
        <end position="338"/>
    </location>
</feature>
<proteinExistence type="predicted"/>
<dbReference type="EMBL" id="MIND01000018">
    <property type="protein sequence ID" value="POF90284.1"/>
    <property type="molecule type" value="Genomic_DNA"/>
</dbReference>
<evidence type="ECO:0000313" key="8">
    <source>
        <dbReference type="EMBL" id="POF90284.1"/>
    </source>
</evidence>
<dbReference type="Gene3D" id="3.30.1890.10">
    <property type="entry name" value="FepE-like"/>
    <property type="match status" value="1"/>
</dbReference>
<evidence type="ECO:0000256" key="5">
    <source>
        <dbReference type="ARBA" id="ARBA00023136"/>
    </source>
</evidence>
<keyword evidence="4 6" id="KW-1133">Transmembrane helix</keyword>
<dbReference type="InterPro" id="IPR003856">
    <property type="entry name" value="LPS_length_determ_N"/>
</dbReference>
<keyword evidence="3 6" id="KW-0812">Transmembrane</keyword>
<evidence type="ECO:0000256" key="3">
    <source>
        <dbReference type="ARBA" id="ARBA00022692"/>
    </source>
</evidence>
<dbReference type="InterPro" id="IPR050445">
    <property type="entry name" value="Bact_polysacc_biosynth/exp"/>
</dbReference>
<sequence length="348" mass="38428">MRNEPERLSVNDEIDLVDLLQSIWRQKLWVALVAIPVVAVALTYVMLASPVYEAKLYVRSPTQHEIAQLNYGRGEGTGLAPLSAKYVFTIYLKSLQSQVVRDDFFRDVFLPTLNEIERRGSHDALYAQFNSMLSVALVARDIPDRYVITAGVDDPRVAASWVSDYAELAAERAKDELLSGSRSDISIMADNVEQQIRALRASAAKQRADQVAKLKEALRIAKSVGLENPPIIANTLTGEVSAAMDGALTYMRGTKALEAEIANLESRSSDDPYVPDLRAKQEKLSFLRNLKIDPSLVAMYQQDGAVSPPDKPLKPRKAIIMVSALFAGIALGACVALGRDRWSRRKPT</sequence>
<comment type="subcellular location">
    <subcellularLocation>
        <location evidence="1">Cell membrane</location>
        <topology evidence="1">Multi-pass membrane protein</topology>
    </subcellularLocation>
</comment>
<dbReference type="PANTHER" id="PTHR32309:SF13">
    <property type="entry name" value="FERRIC ENTEROBACTIN TRANSPORT PROTEIN FEPE"/>
    <property type="match status" value="1"/>
</dbReference>
<protein>
    <recommendedName>
        <fullName evidence="7">Polysaccharide chain length determinant N-terminal domain-containing protein</fullName>
    </recommendedName>
</protein>
<reference evidence="8 9" key="2">
    <citation type="submission" date="2018-03" db="EMBL/GenBank/DDBJ databases">
        <title>Draft genome of Pseudomonas putida strain KT-27.</title>
        <authorList>
            <person name="Yoshizawa S."/>
            <person name="Khan N.H."/>
            <person name="Nishimura M."/>
            <person name="Chiura H.X."/>
            <person name="Ogura Y."/>
            <person name="Hayashi T."/>
            <person name="Kogure K."/>
        </authorList>
    </citation>
    <scope>NUCLEOTIDE SEQUENCE [LARGE SCALE GENOMIC DNA]</scope>
    <source>
        <strain evidence="8 9">KT-27</strain>
    </source>
</reference>
<evidence type="ECO:0000259" key="7">
    <source>
        <dbReference type="Pfam" id="PF02706"/>
    </source>
</evidence>
<accession>A0A2S3WH51</accession>
<dbReference type="SUPFAM" id="SSF160355">
    <property type="entry name" value="Bacterial polysaccharide co-polymerase-like"/>
    <property type="match status" value="1"/>
</dbReference>
<name>A0A2S3WH51_PSEPU</name>
<feature type="transmembrane region" description="Helical" evidence="6">
    <location>
        <begin position="28"/>
        <end position="47"/>
    </location>
</feature>
<reference evidence="8 9" key="1">
    <citation type="submission" date="2016-08" db="EMBL/GenBank/DDBJ databases">
        <authorList>
            <person name="Seilhamer J.J."/>
        </authorList>
    </citation>
    <scope>NUCLEOTIDE SEQUENCE [LARGE SCALE GENOMIC DNA]</scope>
    <source>
        <strain evidence="8 9">KT-27</strain>
    </source>
</reference>
<dbReference type="RefSeq" id="WP_103438206.1">
    <property type="nucleotide sequence ID" value="NZ_MIND01000018.1"/>
</dbReference>
<dbReference type="AlphaFoldDB" id="A0A2S3WH51"/>
<keyword evidence="5 6" id="KW-0472">Membrane</keyword>
<evidence type="ECO:0000256" key="2">
    <source>
        <dbReference type="ARBA" id="ARBA00022475"/>
    </source>
</evidence>
<evidence type="ECO:0000256" key="6">
    <source>
        <dbReference type="SAM" id="Phobius"/>
    </source>
</evidence>
<comment type="caution">
    <text evidence="8">The sequence shown here is derived from an EMBL/GenBank/DDBJ whole genome shotgun (WGS) entry which is preliminary data.</text>
</comment>
<evidence type="ECO:0000313" key="9">
    <source>
        <dbReference type="Proteomes" id="UP000237194"/>
    </source>
</evidence>